<dbReference type="Gene3D" id="3.40.50.1010">
    <property type="entry name" value="5'-nuclease"/>
    <property type="match status" value="1"/>
</dbReference>
<dbReference type="SUPFAM" id="SSF88723">
    <property type="entry name" value="PIN domain-like"/>
    <property type="match status" value="1"/>
</dbReference>
<dbReference type="Proteomes" id="UP000469724">
    <property type="component" value="Unassembled WGS sequence"/>
</dbReference>
<proteinExistence type="predicted"/>
<evidence type="ECO:0000313" key="3">
    <source>
        <dbReference type="Proteomes" id="UP000469724"/>
    </source>
</evidence>
<dbReference type="EMBL" id="JAAGRQ010000011">
    <property type="protein sequence ID" value="NDY55948.1"/>
    <property type="molecule type" value="Genomic_DNA"/>
</dbReference>
<dbReference type="InterPro" id="IPR002716">
    <property type="entry name" value="PIN_dom"/>
</dbReference>
<protein>
    <submittedName>
        <fullName evidence="2">PIN domain-containing protein</fullName>
    </submittedName>
</protein>
<dbReference type="RefSeq" id="WP_163300999.1">
    <property type="nucleotide sequence ID" value="NZ_JAAGRQ010000011.1"/>
</dbReference>
<reference evidence="2 3" key="1">
    <citation type="submission" date="2020-02" db="EMBL/GenBank/DDBJ databases">
        <title>Comparative genomics of sulfur disproportionating microorganisms.</title>
        <authorList>
            <person name="Ward L.M."/>
            <person name="Bertran E."/>
            <person name="Johnston D.T."/>
        </authorList>
    </citation>
    <scope>NUCLEOTIDE SEQUENCE [LARGE SCALE GENOMIC DNA]</scope>
    <source>
        <strain evidence="2 3">DSM 3696</strain>
    </source>
</reference>
<evidence type="ECO:0000259" key="1">
    <source>
        <dbReference type="Pfam" id="PF01850"/>
    </source>
</evidence>
<accession>A0A7K3NID2</accession>
<gene>
    <name evidence="2" type="ORF">G3N56_04215</name>
</gene>
<keyword evidence="3" id="KW-1185">Reference proteome</keyword>
<dbReference type="InterPro" id="IPR029060">
    <property type="entry name" value="PIN-like_dom_sf"/>
</dbReference>
<comment type="caution">
    <text evidence="2">The sequence shown here is derived from an EMBL/GenBank/DDBJ whole genome shotgun (WGS) entry which is preliminary data.</text>
</comment>
<dbReference type="CDD" id="cd09854">
    <property type="entry name" value="PIN_VapC-like"/>
    <property type="match status" value="1"/>
</dbReference>
<dbReference type="Pfam" id="PF01850">
    <property type="entry name" value="PIN"/>
    <property type="match status" value="1"/>
</dbReference>
<sequence>MLGFDTGFFLQLLKGDHLPVETWRNVMQNSVSAVCSCLTIFELERLSIKGVIEDHFTLCEGIYAVCEVIWLDRAMLSRGARLCRGLGIPAMDGLILAGLLLSGARTIYTTDRHFTRYEAPGVRIVNLKGPTPTTTP</sequence>
<feature type="domain" description="PIN" evidence="1">
    <location>
        <begin position="5"/>
        <end position="118"/>
    </location>
</feature>
<dbReference type="AlphaFoldDB" id="A0A7K3NID2"/>
<evidence type="ECO:0000313" key="2">
    <source>
        <dbReference type="EMBL" id="NDY55948.1"/>
    </source>
</evidence>
<name>A0A7K3NID2_9BACT</name>
<organism evidence="2 3">
    <name type="scientific">Desulfolutivibrio sulfodismutans</name>
    <dbReference type="NCBI Taxonomy" id="63561"/>
    <lineage>
        <taxon>Bacteria</taxon>
        <taxon>Pseudomonadati</taxon>
        <taxon>Thermodesulfobacteriota</taxon>
        <taxon>Desulfovibrionia</taxon>
        <taxon>Desulfovibrionales</taxon>
        <taxon>Desulfovibrionaceae</taxon>
        <taxon>Desulfolutivibrio</taxon>
    </lineage>
</organism>